<dbReference type="PANTHER" id="PTHR24198:SF165">
    <property type="entry name" value="ANKYRIN REPEAT-CONTAINING PROTEIN-RELATED"/>
    <property type="match status" value="1"/>
</dbReference>
<feature type="repeat" description="ANK" evidence="3">
    <location>
        <begin position="208"/>
        <end position="240"/>
    </location>
</feature>
<feature type="compositionally biased region" description="Basic and acidic residues" evidence="4">
    <location>
        <begin position="622"/>
        <end position="632"/>
    </location>
</feature>
<evidence type="ECO:0000256" key="2">
    <source>
        <dbReference type="ARBA" id="ARBA00023043"/>
    </source>
</evidence>
<sequence length="1267" mass="139202">MKALFDLYRPHFAAWIGLYDIDAESGRELPSEIPGPLYYSAFFGFSGLTRHIAIKYPQHVNAIGGLYEFPLVAALSRNHFRVAELLLEHGGNVDVRDKRKQTALHKTIDRNDKVAIDTVQFLLEHGADVNVQRDDLWTPLHLAANLGELTLSRMLLERQADVNLRNNDGQAPLHVLSRREASQNEDDDPEIAKLLLERGANVNEKDKDNATPLHLAIYNKRPKIVRVLLDHGANAGVEKDQGENPLQIVLRGNHNAQEDGVGVARLLLEHGAEAYARDKYHVSTSDLACCFGREKIRQVLLGDGGNSKPETNRDQTAFWLWIEDCGVDRNVQDKYETILLHSASYHGKPDMLQILLNHGVNSNAKNHLGKTALHVVSRGKHDSQDGVRVAQLLLESGVDVDAQDMDHDTPLHSASYNGRFEIARVLLDHDAKASAKNDRGETPLHQVSKGEYESQVNGIGIARLLLDRDVDVNAQDMKHVTPLHLASWCGKLEIAKLLLGHATLKNDRVRVLLHVGPKERTVDLNVQTPLHFASFRGHPEIARLLLDHGAKVNAKNDQGETPLHLVSRGEYDSPNDSACVTELSLERGTDANAQDKSDQTSLHAASYDRRLEIARVLVDHRGRAKAEHEQGRNTHQVSQRNFGSQEAGVRIVELLLEHGGDANVQNKNQETPLHVASRCGKLEIIRALLGHAPVKNARSQTLSQTAWRLGLRGSGADVNALTKDNWTPLHSACSWGRLEIARLLLDHGAKANAETDYGETPLHTATNGKYEPQEDGVRIAQLLLERGVDANAQRKDNYTPLHAASYYGRLEIVRLLLVHGAKADTVDNFGYTPLHFVSCGKSKPQDGVQVARLLLECGGNVNGQNKRQQTPLHVASYNGRLEIARLLLDHGGNVNALDDLGDTPLHNVSQGKYDSEETGISLARLLLERGGDVNGRSNEQRTPLHVASYNGKVEIAQLLLGHGAKVRAVDDLGETPLHDVSQGKYDSEEAGVNIAQLLLERDGDVNGQSKRQQTPLHAASKNGRLEIARLLLDHGAKVGAADDLGDTPLHNVSQGKYGSEDAGVGLAKLLLERGGDVNEQSKEQRTPLHSASYNGRLEIARLLLGHGAKVDAVDDLGRTPLHYVSLGTYDSEEAGSGLVRLLLEHGGDVNGKTKNQGTPLHFASYNGRLEIVQLLLDHGAKVDAADDWGETPLHDVSKGEYDYEEAGVDVARVLLKHGADANIRSRSGKTPLDLVSSRRRPKLAQLLEDRVVVNAQSERRGKARVKR</sequence>
<evidence type="ECO:0000256" key="3">
    <source>
        <dbReference type="PROSITE-ProRule" id="PRU00023"/>
    </source>
</evidence>
<feature type="repeat" description="ANK" evidence="3">
    <location>
        <begin position="368"/>
        <end position="405"/>
    </location>
</feature>
<keyword evidence="6" id="KW-1185">Reference proteome</keyword>
<feature type="repeat" description="ANK" evidence="3">
    <location>
        <begin position="241"/>
        <end position="279"/>
    </location>
</feature>
<feature type="repeat" description="ANK" evidence="3">
    <location>
        <begin position="558"/>
        <end position="596"/>
    </location>
</feature>
<feature type="repeat" description="ANK" evidence="3">
    <location>
        <begin position="1044"/>
        <end position="1082"/>
    </location>
</feature>
<dbReference type="Pfam" id="PF00023">
    <property type="entry name" value="Ank"/>
    <property type="match status" value="4"/>
</dbReference>
<proteinExistence type="predicted"/>
<feature type="repeat" description="ANK" evidence="3">
    <location>
        <begin position="867"/>
        <end position="899"/>
    </location>
</feature>
<keyword evidence="2 3" id="KW-0040">ANK repeat</keyword>
<feature type="repeat" description="ANK" evidence="3">
    <location>
        <begin position="340"/>
        <end position="367"/>
    </location>
</feature>
<protein>
    <submittedName>
        <fullName evidence="5">Ankyrin repeat-containing domain protein</fullName>
    </submittedName>
</protein>
<feature type="repeat" description="ANK" evidence="3">
    <location>
        <begin position="900"/>
        <end position="938"/>
    </location>
</feature>
<dbReference type="Pfam" id="PF12796">
    <property type="entry name" value="Ank_2"/>
    <property type="match status" value="7"/>
</dbReference>
<evidence type="ECO:0000313" key="5">
    <source>
        <dbReference type="EMBL" id="KAH8983016.1"/>
    </source>
</evidence>
<name>A0AAD4L963_9AGAM</name>
<dbReference type="SMART" id="SM00248">
    <property type="entry name" value="ANK"/>
    <property type="match status" value="30"/>
</dbReference>
<feature type="repeat" description="ANK" evidence="3">
    <location>
        <begin position="406"/>
        <end position="438"/>
    </location>
</feature>
<dbReference type="PROSITE" id="PS50088">
    <property type="entry name" value="ANK_REPEAT"/>
    <property type="match status" value="26"/>
</dbReference>
<accession>A0AAD4L963</accession>
<feature type="repeat" description="ANK" evidence="3">
    <location>
        <begin position="1155"/>
        <end position="1187"/>
    </location>
</feature>
<dbReference type="AlphaFoldDB" id="A0AAD4L963"/>
<feature type="repeat" description="ANK" evidence="3">
    <location>
        <begin position="757"/>
        <end position="795"/>
    </location>
</feature>
<dbReference type="InterPro" id="IPR036770">
    <property type="entry name" value="Ankyrin_rpt-contain_sf"/>
</dbReference>
<dbReference type="PRINTS" id="PR01415">
    <property type="entry name" value="ANKYRIN"/>
</dbReference>
<dbReference type="Proteomes" id="UP001201163">
    <property type="component" value="Unassembled WGS sequence"/>
</dbReference>
<evidence type="ECO:0000256" key="4">
    <source>
        <dbReference type="SAM" id="MobiDB-lite"/>
    </source>
</evidence>
<feature type="repeat" description="ANK" evidence="3">
    <location>
        <begin position="1011"/>
        <end position="1043"/>
    </location>
</feature>
<feature type="repeat" description="ANK" evidence="3">
    <location>
        <begin position="1083"/>
        <end position="1115"/>
    </location>
</feature>
<feature type="repeat" description="ANK" evidence="3">
    <location>
        <begin position="439"/>
        <end position="477"/>
    </location>
</feature>
<organism evidence="5 6">
    <name type="scientific">Lactarius akahatsu</name>
    <dbReference type="NCBI Taxonomy" id="416441"/>
    <lineage>
        <taxon>Eukaryota</taxon>
        <taxon>Fungi</taxon>
        <taxon>Dikarya</taxon>
        <taxon>Basidiomycota</taxon>
        <taxon>Agaricomycotina</taxon>
        <taxon>Agaricomycetes</taxon>
        <taxon>Russulales</taxon>
        <taxon>Russulaceae</taxon>
        <taxon>Lactarius</taxon>
    </lineage>
</organism>
<dbReference type="Gene3D" id="1.25.40.20">
    <property type="entry name" value="Ankyrin repeat-containing domain"/>
    <property type="match status" value="12"/>
</dbReference>
<evidence type="ECO:0000256" key="1">
    <source>
        <dbReference type="ARBA" id="ARBA00022737"/>
    </source>
</evidence>
<feature type="repeat" description="ANK" evidence="3">
    <location>
        <begin position="796"/>
        <end position="828"/>
    </location>
</feature>
<feature type="repeat" description="ANK" evidence="3">
    <location>
        <begin position="724"/>
        <end position="756"/>
    </location>
</feature>
<feature type="region of interest" description="Disordered" evidence="4">
    <location>
        <begin position="622"/>
        <end position="642"/>
    </location>
</feature>
<feature type="repeat" description="ANK" evidence="3">
    <location>
        <begin position="99"/>
        <end position="134"/>
    </location>
</feature>
<feature type="repeat" description="ANK" evidence="3">
    <location>
        <begin position="829"/>
        <end position="866"/>
    </location>
</feature>
<gene>
    <name evidence="5" type="ORF">EDB92DRAFT_2106428</name>
</gene>
<dbReference type="SUPFAM" id="SSF48403">
    <property type="entry name" value="Ankyrin repeat"/>
    <property type="match status" value="4"/>
</dbReference>
<dbReference type="InterPro" id="IPR002110">
    <property type="entry name" value="Ankyrin_rpt"/>
</dbReference>
<feature type="compositionally biased region" description="Polar residues" evidence="4">
    <location>
        <begin position="633"/>
        <end position="642"/>
    </location>
</feature>
<feature type="repeat" description="ANK" evidence="3">
    <location>
        <begin position="525"/>
        <end position="557"/>
    </location>
</feature>
<feature type="repeat" description="ANK" evidence="3">
    <location>
        <begin position="1188"/>
        <end position="1226"/>
    </location>
</feature>
<feature type="repeat" description="ANK" evidence="3">
    <location>
        <begin position="1116"/>
        <end position="1154"/>
    </location>
</feature>
<dbReference type="PROSITE" id="PS50297">
    <property type="entry name" value="ANK_REP_REGION"/>
    <property type="match status" value="16"/>
</dbReference>
<evidence type="ECO:0000313" key="6">
    <source>
        <dbReference type="Proteomes" id="UP001201163"/>
    </source>
</evidence>
<dbReference type="EMBL" id="JAKELL010000093">
    <property type="protein sequence ID" value="KAH8983016.1"/>
    <property type="molecule type" value="Genomic_DNA"/>
</dbReference>
<keyword evidence="1" id="KW-0677">Repeat</keyword>
<dbReference type="Pfam" id="PF13857">
    <property type="entry name" value="Ank_5"/>
    <property type="match status" value="4"/>
</dbReference>
<feature type="repeat" description="ANK" evidence="3">
    <location>
        <begin position="668"/>
        <end position="700"/>
    </location>
</feature>
<reference evidence="5" key="1">
    <citation type="submission" date="2022-01" db="EMBL/GenBank/DDBJ databases">
        <title>Comparative genomics reveals a dynamic genome evolution in the ectomycorrhizal milk-cap (Lactarius) mushrooms.</title>
        <authorList>
            <consortium name="DOE Joint Genome Institute"/>
            <person name="Lebreton A."/>
            <person name="Tang N."/>
            <person name="Kuo A."/>
            <person name="LaButti K."/>
            <person name="Drula E."/>
            <person name="Barry K."/>
            <person name="Clum A."/>
            <person name="Lipzen A."/>
            <person name="Mousain D."/>
            <person name="Ng V."/>
            <person name="Wang R."/>
            <person name="Wang X."/>
            <person name="Dai Y."/>
            <person name="Henrissat B."/>
            <person name="Grigoriev I.V."/>
            <person name="Guerin-Laguette A."/>
            <person name="Yu F."/>
            <person name="Martin F.M."/>
        </authorList>
    </citation>
    <scope>NUCLEOTIDE SEQUENCE</scope>
    <source>
        <strain evidence="5">QP</strain>
    </source>
</reference>
<feature type="repeat" description="ANK" evidence="3">
    <location>
        <begin position="70"/>
        <end position="98"/>
    </location>
</feature>
<feature type="repeat" description="ANK" evidence="3">
    <location>
        <begin position="168"/>
        <end position="207"/>
    </location>
</feature>
<dbReference type="PANTHER" id="PTHR24198">
    <property type="entry name" value="ANKYRIN REPEAT AND PROTEIN KINASE DOMAIN-CONTAINING PROTEIN"/>
    <property type="match status" value="1"/>
</dbReference>
<feature type="repeat" description="ANK" evidence="3">
    <location>
        <begin position="135"/>
        <end position="167"/>
    </location>
</feature>
<feature type="repeat" description="ANK" evidence="3">
    <location>
        <begin position="939"/>
        <end position="971"/>
    </location>
</feature>
<comment type="caution">
    <text evidence="5">The sequence shown here is derived from an EMBL/GenBank/DDBJ whole genome shotgun (WGS) entry which is preliminary data.</text>
</comment>